<evidence type="ECO:0000313" key="8">
    <source>
        <dbReference type="EMBL" id="CAB4681339.1"/>
    </source>
</evidence>
<feature type="domain" description="ABC transporter substrate-binding protein PnrA-like" evidence="7">
    <location>
        <begin position="39"/>
        <end position="342"/>
    </location>
</feature>
<dbReference type="Pfam" id="PF02608">
    <property type="entry name" value="Bmp"/>
    <property type="match status" value="1"/>
</dbReference>
<dbReference type="GO" id="GO:0005886">
    <property type="term" value="C:plasma membrane"/>
    <property type="evidence" value="ECO:0007669"/>
    <property type="project" value="UniProtKB-SubCell"/>
</dbReference>
<gene>
    <name evidence="8" type="ORF">UFOPK2370_00313</name>
</gene>
<dbReference type="PROSITE" id="PS51257">
    <property type="entry name" value="PROKAR_LIPOPROTEIN"/>
    <property type="match status" value="1"/>
</dbReference>
<keyword evidence="3" id="KW-1003">Cell membrane</keyword>
<evidence type="ECO:0000256" key="4">
    <source>
        <dbReference type="ARBA" id="ARBA00022729"/>
    </source>
</evidence>
<keyword evidence="4" id="KW-0732">Signal</keyword>
<evidence type="ECO:0000259" key="7">
    <source>
        <dbReference type="Pfam" id="PF02608"/>
    </source>
</evidence>
<organism evidence="8">
    <name type="scientific">freshwater metagenome</name>
    <dbReference type="NCBI Taxonomy" id="449393"/>
    <lineage>
        <taxon>unclassified sequences</taxon>
        <taxon>metagenomes</taxon>
        <taxon>ecological metagenomes</taxon>
    </lineage>
</organism>
<dbReference type="PANTHER" id="PTHR34296">
    <property type="entry name" value="TRANSCRIPTIONAL ACTIVATOR PROTEIN MED"/>
    <property type="match status" value="1"/>
</dbReference>
<accession>A0A6J6N5G3</accession>
<dbReference type="Gene3D" id="3.40.50.2300">
    <property type="match status" value="2"/>
</dbReference>
<dbReference type="InterPro" id="IPR028082">
    <property type="entry name" value="Peripla_BP_I"/>
</dbReference>
<evidence type="ECO:0000256" key="5">
    <source>
        <dbReference type="ARBA" id="ARBA00023136"/>
    </source>
</evidence>
<name>A0A6J6N5G3_9ZZZZ</name>
<evidence type="ECO:0000256" key="2">
    <source>
        <dbReference type="ARBA" id="ARBA00008610"/>
    </source>
</evidence>
<dbReference type="EMBL" id="CAEZXK010000005">
    <property type="protein sequence ID" value="CAB4681339.1"/>
    <property type="molecule type" value="Genomic_DNA"/>
</dbReference>
<reference evidence="8" key="1">
    <citation type="submission" date="2020-05" db="EMBL/GenBank/DDBJ databases">
        <authorList>
            <person name="Chiriac C."/>
            <person name="Salcher M."/>
            <person name="Ghai R."/>
            <person name="Kavagutti S V."/>
        </authorList>
    </citation>
    <scope>NUCLEOTIDE SEQUENCE</scope>
</reference>
<keyword evidence="5" id="KW-0472">Membrane</keyword>
<dbReference type="InterPro" id="IPR050957">
    <property type="entry name" value="BMP_lipoprotein"/>
</dbReference>
<protein>
    <submittedName>
        <fullName evidence="8">Unannotated protein</fullName>
    </submittedName>
</protein>
<comment type="subcellular location">
    <subcellularLocation>
        <location evidence="1">Cell membrane</location>
        <topology evidence="1">Lipid-anchor</topology>
    </subcellularLocation>
</comment>
<evidence type="ECO:0000256" key="3">
    <source>
        <dbReference type="ARBA" id="ARBA00022475"/>
    </source>
</evidence>
<sequence length="352" mass="36441">MKISRISSAVAIAATFGLVLSGCAAPATEPTVTPVDFKACAVADEGSWNDKSFNESVYTGLMQAKTQLGVETADAESASAEAFEPNLQQMIDAGCDITVAVGFNLVAAVNAAAKANPTVNFVTVDGWSEGNANLKPFNYNMVESSFLAGYLAAGYSKTGVVGTYGGVQIPAVTDFMTGFYNGAMKYAADSGKTIKVVGWDPATEKGDFMGDFAPNSGVSKTISASQIKLGADVIMPVAGEQLGALSEAIKASGKDVVMIGVDSDRAVNSPEYAPLVLVSVEKRMTKAVFDLINDLAINGGTFSGDAYVGTLENDGTGLSPFHDFDSKVSAELKAKLDELKAAIIAGEVDPKS</sequence>
<evidence type="ECO:0000256" key="6">
    <source>
        <dbReference type="ARBA" id="ARBA00023288"/>
    </source>
</evidence>
<evidence type="ECO:0000256" key="1">
    <source>
        <dbReference type="ARBA" id="ARBA00004193"/>
    </source>
</evidence>
<dbReference type="InterPro" id="IPR003760">
    <property type="entry name" value="PnrA-like"/>
</dbReference>
<dbReference type="AlphaFoldDB" id="A0A6J6N5G3"/>
<keyword evidence="6" id="KW-0449">Lipoprotein</keyword>
<proteinExistence type="inferred from homology"/>
<dbReference type="PANTHER" id="PTHR34296:SF2">
    <property type="entry name" value="ABC TRANSPORTER GUANOSINE-BINDING PROTEIN NUPN"/>
    <property type="match status" value="1"/>
</dbReference>
<dbReference type="SUPFAM" id="SSF53822">
    <property type="entry name" value="Periplasmic binding protein-like I"/>
    <property type="match status" value="1"/>
</dbReference>
<comment type="similarity">
    <text evidence="2">Belongs to the BMP lipoprotein family.</text>
</comment>
<dbReference type="CDD" id="cd06354">
    <property type="entry name" value="PBP1_PrnA-like"/>
    <property type="match status" value="1"/>
</dbReference>